<gene>
    <name evidence="2" type="ORF">GRI89_03210</name>
</gene>
<dbReference type="AlphaFoldDB" id="A0A6I4SRF4"/>
<feature type="domain" description="PilZ" evidence="1">
    <location>
        <begin position="28"/>
        <end position="92"/>
    </location>
</feature>
<reference evidence="2 3" key="1">
    <citation type="submission" date="2019-12" db="EMBL/GenBank/DDBJ databases">
        <title>Genomic-based taxomic classification of the family Erythrobacteraceae.</title>
        <authorList>
            <person name="Xu L."/>
        </authorList>
    </citation>
    <scope>NUCLEOTIDE SEQUENCE [LARGE SCALE GENOMIC DNA]</scope>
    <source>
        <strain evidence="2 3">MCCC 1K01500</strain>
    </source>
</reference>
<dbReference type="OrthoDB" id="9794070at2"/>
<dbReference type="Proteomes" id="UP000433652">
    <property type="component" value="Unassembled WGS sequence"/>
</dbReference>
<proteinExistence type="predicted"/>
<dbReference type="GO" id="GO:0035438">
    <property type="term" value="F:cyclic-di-GMP binding"/>
    <property type="evidence" value="ECO:0007669"/>
    <property type="project" value="InterPro"/>
</dbReference>
<dbReference type="InterPro" id="IPR009875">
    <property type="entry name" value="PilZ_domain"/>
</dbReference>
<dbReference type="EMBL" id="WTYM01000028">
    <property type="protein sequence ID" value="MXO58551.1"/>
    <property type="molecule type" value="Genomic_DNA"/>
</dbReference>
<evidence type="ECO:0000259" key="1">
    <source>
        <dbReference type="Pfam" id="PF07238"/>
    </source>
</evidence>
<keyword evidence="3" id="KW-1185">Reference proteome</keyword>
<protein>
    <recommendedName>
        <fullName evidence="1">PilZ domain-containing protein</fullName>
    </recommendedName>
</protein>
<dbReference type="Pfam" id="PF07238">
    <property type="entry name" value="PilZ"/>
    <property type="match status" value="1"/>
</dbReference>
<organism evidence="2 3">
    <name type="scientific">Croceibacterium salegens</name>
    <dbReference type="NCBI Taxonomy" id="1737568"/>
    <lineage>
        <taxon>Bacteria</taxon>
        <taxon>Pseudomonadati</taxon>
        <taxon>Pseudomonadota</taxon>
        <taxon>Alphaproteobacteria</taxon>
        <taxon>Sphingomonadales</taxon>
        <taxon>Erythrobacteraceae</taxon>
        <taxon>Croceibacterium</taxon>
    </lineage>
</organism>
<dbReference type="SUPFAM" id="SSF141371">
    <property type="entry name" value="PilZ domain-like"/>
    <property type="match status" value="1"/>
</dbReference>
<comment type="caution">
    <text evidence="2">The sequence shown here is derived from an EMBL/GenBank/DDBJ whole genome shotgun (WGS) entry which is preliminary data.</text>
</comment>
<evidence type="ECO:0000313" key="3">
    <source>
        <dbReference type="Proteomes" id="UP000433652"/>
    </source>
</evidence>
<sequence>MEEGQNRQHGLIVNGRYRMGNGMPMEIVLHDLSRSGCQIHDRLGRLAVGQFLTIRIGPIGPIEAHVRWLNGRLAGIKISSSLNDAVLDHLRTIAQPNSASRPDQPQQPRKLQLERLPLSARERAFSDAIGAIEVDAKYREVLTGLNRKESEWLLCWRGERIHERRERPTYLEDIYVAEQLEETHELRRRNRHPF</sequence>
<dbReference type="RefSeq" id="WP_159792142.1">
    <property type="nucleotide sequence ID" value="NZ_WTYM01000028.1"/>
</dbReference>
<accession>A0A6I4SRF4</accession>
<name>A0A6I4SRF4_9SPHN</name>
<evidence type="ECO:0000313" key="2">
    <source>
        <dbReference type="EMBL" id="MXO58551.1"/>
    </source>
</evidence>